<dbReference type="OrthoDB" id="7107965at2759"/>
<comment type="caution">
    <text evidence="1">The sequence shown here is derived from an EMBL/GenBank/DDBJ whole genome shotgun (WGS) entry which is preliminary data.</text>
</comment>
<sequence>MWLSFLVPVNSEPLGLSKDQLVNKRVVPKHFDKYQLDDKGNRLKGGYPCLLSTEEVEHEVPLTGDHLYDHNYCKKEDIAEIVENPVVAQEHPVDHIYSRLATNPSASSFLNAGNNF</sequence>
<protein>
    <submittedName>
        <fullName evidence="1">(apollo) hypothetical protein</fullName>
    </submittedName>
</protein>
<name>A0A8S3XM96_PARAO</name>
<keyword evidence="2" id="KW-1185">Reference proteome</keyword>
<evidence type="ECO:0000313" key="2">
    <source>
        <dbReference type="Proteomes" id="UP000691718"/>
    </source>
</evidence>
<dbReference type="Proteomes" id="UP000691718">
    <property type="component" value="Unassembled WGS sequence"/>
</dbReference>
<accession>A0A8S3XM96</accession>
<reference evidence="1" key="1">
    <citation type="submission" date="2021-04" db="EMBL/GenBank/DDBJ databases">
        <authorList>
            <person name="Tunstrom K."/>
        </authorList>
    </citation>
    <scope>NUCLEOTIDE SEQUENCE</scope>
</reference>
<proteinExistence type="predicted"/>
<organism evidence="1 2">
    <name type="scientific">Parnassius apollo</name>
    <name type="common">Apollo butterfly</name>
    <name type="synonym">Papilio apollo</name>
    <dbReference type="NCBI Taxonomy" id="110799"/>
    <lineage>
        <taxon>Eukaryota</taxon>
        <taxon>Metazoa</taxon>
        <taxon>Ecdysozoa</taxon>
        <taxon>Arthropoda</taxon>
        <taxon>Hexapoda</taxon>
        <taxon>Insecta</taxon>
        <taxon>Pterygota</taxon>
        <taxon>Neoptera</taxon>
        <taxon>Endopterygota</taxon>
        <taxon>Lepidoptera</taxon>
        <taxon>Glossata</taxon>
        <taxon>Ditrysia</taxon>
        <taxon>Papilionoidea</taxon>
        <taxon>Papilionidae</taxon>
        <taxon>Parnassiinae</taxon>
        <taxon>Parnassini</taxon>
        <taxon>Parnassius</taxon>
        <taxon>Parnassius</taxon>
    </lineage>
</organism>
<evidence type="ECO:0000313" key="1">
    <source>
        <dbReference type="EMBL" id="CAG5033608.1"/>
    </source>
</evidence>
<gene>
    <name evidence="1" type="ORF">PAPOLLO_LOCUS20155</name>
</gene>
<dbReference type="EMBL" id="CAJQZP010001257">
    <property type="protein sequence ID" value="CAG5033608.1"/>
    <property type="molecule type" value="Genomic_DNA"/>
</dbReference>
<dbReference type="AlphaFoldDB" id="A0A8S3XM96"/>